<dbReference type="RefSeq" id="WP_193539278.1">
    <property type="nucleotide sequence ID" value="NZ_JADCLJ010000024.1"/>
</dbReference>
<dbReference type="InterPro" id="IPR002575">
    <property type="entry name" value="Aminoglycoside_PTrfase"/>
</dbReference>
<sequence length="306" mass="36428">MLNIIENVIDRISFFNGYSSVEKVEKGYSLDNKYIVIKGLNKYLLRISDIKYYQKREAEYKLLQELEDRRIQSQKPILFGEIINDNICFMVIEYIEGIPAIEAFKKCSNSIQHQIGLEAGKELYKIHQIKAPAHISKWDERQSKKYRYYLSEYEKGNFKLNIDNKIIGFIEDNIKLLTERPNTLLHDDFHLEHIILSDYKYKGIIDFNGYDYGDPYHDFYNLSLFSRRISVPFVIGQINGYFSAQPEDYFWKLYSLYSAMNIFSTIVWTKNYDPNSFDDALERIEIILEDHDYFNSIKPKWYSSNL</sequence>
<evidence type="ECO:0000259" key="1">
    <source>
        <dbReference type="Pfam" id="PF01636"/>
    </source>
</evidence>
<accession>A0ABR9QNM4</accession>
<keyword evidence="3" id="KW-1185">Reference proteome</keyword>
<dbReference type="EMBL" id="JADCLJ010000024">
    <property type="protein sequence ID" value="MBE4910077.1"/>
    <property type="molecule type" value="Genomic_DNA"/>
</dbReference>
<dbReference type="PANTHER" id="PTHR41283">
    <property type="entry name" value="AMINOGLYCOSIDE PHOSPHOTRANSFERASE"/>
    <property type="match status" value="1"/>
</dbReference>
<feature type="domain" description="Aminoglycoside phosphotransferase" evidence="1">
    <location>
        <begin position="21"/>
        <end position="243"/>
    </location>
</feature>
<dbReference type="Gene3D" id="3.90.1200.10">
    <property type="match status" value="1"/>
</dbReference>
<evidence type="ECO:0000313" key="3">
    <source>
        <dbReference type="Proteomes" id="UP001516662"/>
    </source>
</evidence>
<gene>
    <name evidence="2" type="ORF">IMZ08_18740</name>
</gene>
<dbReference type="Pfam" id="PF01636">
    <property type="entry name" value="APH"/>
    <property type="match status" value="1"/>
</dbReference>
<dbReference type="SUPFAM" id="SSF56112">
    <property type="entry name" value="Protein kinase-like (PK-like)"/>
    <property type="match status" value="1"/>
</dbReference>
<proteinExistence type="predicted"/>
<evidence type="ECO:0000313" key="2">
    <source>
        <dbReference type="EMBL" id="MBE4910077.1"/>
    </source>
</evidence>
<protein>
    <submittedName>
        <fullName evidence="2">Aminoglycoside phosphotransferase family protein</fullName>
    </submittedName>
</protein>
<name>A0ABR9QNM4_9BACI</name>
<dbReference type="InterPro" id="IPR011009">
    <property type="entry name" value="Kinase-like_dom_sf"/>
</dbReference>
<comment type="caution">
    <text evidence="2">The sequence shown here is derived from an EMBL/GenBank/DDBJ whole genome shotgun (WGS) entry which is preliminary data.</text>
</comment>
<dbReference type="PANTHER" id="PTHR41283:SF1">
    <property type="entry name" value="AMINOGLYCOSIDE PHOSPHOTRANSFERASE DOMAIN-CONTAINING PROTEIN"/>
    <property type="match status" value="1"/>
</dbReference>
<dbReference type="Proteomes" id="UP001516662">
    <property type="component" value="Unassembled WGS sequence"/>
</dbReference>
<reference evidence="2 3" key="1">
    <citation type="submission" date="2020-10" db="EMBL/GenBank/DDBJ databases">
        <title>Bacillus sp. HD4P25, an endophyte from a halophyte.</title>
        <authorList>
            <person name="Sun J.-Q."/>
        </authorList>
    </citation>
    <scope>NUCLEOTIDE SEQUENCE [LARGE SCALE GENOMIC DNA]</scope>
    <source>
        <strain evidence="2 3">YIM 93174</strain>
    </source>
</reference>
<organism evidence="2 3">
    <name type="scientific">Litchfieldia luteola</name>
    <dbReference type="NCBI Taxonomy" id="682179"/>
    <lineage>
        <taxon>Bacteria</taxon>
        <taxon>Bacillati</taxon>
        <taxon>Bacillota</taxon>
        <taxon>Bacilli</taxon>
        <taxon>Bacillales</taxon>
        <taxon>Bacillaceae</taxon>
        <taxon>Litchfieldia</taxon>
    </lineage>
</organism>